<dbReference type="PANTHER" id="PTHR46064:SF1">
    <property type="entry name" value="QUEUINE TRNA-RIBOSYLTRANSFERASE ACCESSORY SUBUNIT 2"/>
    <property type="match status" value="1"/>
</dbReference>
<gene>
    <name evidence="3" type="ORF">HaLaN_23496</name>
</gene>
<dbReference type="AlphaFoldDB" id="A0A699ZRU1"/>
<dbReference type="Pfam" id="PF01702">
    <property type="entry name" value="TGT"/>
    <property type="match status" value="1"/>
</dbReference>
<feature type="region of interest" description="Disordered" evidence="1">
    <location>
        <begin position="132"/>
        <end position="173"/>
    </location>
</feature>
<dbReference type="Proteomes" id="UP000485058">
    <property type="component" value="Unassembled WGS sequence"/>
</dbReference>
<dbReference type="Gene3D" id="3.20.20.105">
    <property type="entry name" value="Queuine tRNA-ribosyltransferase-like"/>
    <property type="match status" value="1"/>
</dbReference>
<dbReference type="InterPro" id="IPR002616">
    <property type="entry name" value="tRNA_ribo_trans-like"/>
</dbReference>
<evidence type="ECO:0000313" key="3">
    <source>
        <dbReference type="EMBL" id="GFH25517.1"/>
    </source>
</evidence>
<proteinExistence type="predicted"/>
<comment type="caution">
    <text evidence="3">The sequence shown here is derived from an EMBL/GenBank/DDBJ whole genome shotgun (WGS) entry which is preliminary data.</text>
</comment>
<keyword evidence="3" id="KW-0808">Transferase</keyword>
<keyword evidence="4" id="KW-1185">Reference proteome</keyword>
<dbReference type="SUPFAM" id="SSF51713">
    <property type="entry name" value="tRNA-guanine transglycosylase"/>
    <property type="match status" value="1"/>
</dbReference>
<name>A0A699ZRU1_HAELA</name>
<evidence type="ECO:0000256" key="1">
    <source>
        <dbReference type="SAM" id="MobiDB-lite"/>
    </source>
</evidence>
<evidence type="ECO:0000259" key="2">
    <source>
        <dbReference type="Pfam" id="PF01702"/>
    </source>
</evidence>
<feature type="domain" description="tRNA-guanine(15) transglycosylase-like" evidence="2">
    <location>
        <begin position="40"/>
        <end position="122"/>
    </location>
</feature>
<feature type="compositionally biased region" description="Basic and acidic residues" evidence="1">
    <location>
        <begin position="144"/>
        <end position="157"/>
    </location>
</feature>
<dbReference type="InterPro" id="IPR050852">
    <property type="entry name" value="Queuine_tRNA-ribosyltrfase"/>
</dbReference>
<dbReference type="EMBL" id="BLLF01002837">
    <property type="protein sequence ID" value="GFH25517.1"/>
    <property type="molecule type" value="Genomic_DNA"/>
</dbReference>
<dbReference type="NCBIfam" id="TIGR00449">
    <property type="entry name" value="tgt_general"/>
    <property type="match status" value="1"/>
</dbReference>
<dbReference type="GO" id="GO:0016740">
    <property type="term" value="F:transferase activity"/>
    <property type="evidence" value="ECO:0007669"/>
    <property type="project" value="UniProtKB-KW"/>
</dbReference>
<dbReference type="InterPro" id="IPR036511">
    <property type="entry name" value="TGT-like_sf"/>
</dbReference>
<dbReference type="PANTHER" id="PTHR46064">
    <property type="entry name" value="QUEUINE TRNA-RIBOSYLTRANSFERASE ACCESSORY SUBUNIT 2"/>
    <property type="match status" value="1"/>
</dbReference>
<sequence length="173" mass="18672">CHGCCCCSVQATQGGYALVFPLQPLQGALVEPADVTGGRDATKLNLWAPAHRASKAAVLPGCSCYTCKHHTRAYLHHLLQVNEMLADVLLDIHNTHHFEAWMAAIRAAIAAGTFTAYAAWFRALLSSNSGNQDHTEAPLVEAGQRFESKQRKDRAAGEEQPPAKRPNTQVASA</sequence>
<organism evidence="3 4">
    <name type="scientific">Haematococcus lacustris</name>
    <name type="common">Green alga</name>
    <name type="synonym">Haematococcus pluvialis</name>
    <dbReference type="NCBI Taxonomy" id="44745"/>
    <lineage>
        <taxon>Eukaryota</taxon>
        <taxon>Viridiplantae</taxon>
        <taxon>Chlorophyta</taxon>
        <taxon>core chlorophytes</taxon>
        <taxon>Chlorophyceae</taxon>
        <taxon>CS clade</taxon>
        <taxon>Chlamydomonadales</taxon>
        <taxon>Haematococcaceae</taxon>
        <taxon>Haematococcus</taxon>
    </lineage>
</organism>
<reference evidence="3 4" key="1">
    <citation type="submission" date="2020-02" db="EMBL/GenBank/DDBJ databases">
        <title>Draft genome sequence of Haematococcus lacustris strain NIES-144.</title>
        <authorList>
            <person name="Morimoto D."/>
            <person name="Nakagawa S."/>
            <person name="Yoshida T."/>
            <person name="Sawayama S."/>
        </authorList>
    </citation>
    <scope>NUCLEOTIDE SEQUENCE [LARGE SCALE GENOMIC DNA]</scope>
    <source>
        <strain evidence="3 4">NIES-144</strain>
    </source>
</reference>
<evidence type="ECO:0000313" key="4">
    <source>
        <dbReference type="Proteomes" id="UP000485058"/>
    </source>
</evidence>
<feature type="non-terminal residue" evidence="3">
    <location>
        <position position="1"/>
    </location>
</feature>
<protein>
    <submittedName>
        <fullName evidence="3">Queuine tRNA-ribosyltransferase subunit QTRTD1</fullName>
    </submittedName>
</protein>
<dbReference type="GO" id="GO:0006400">
    <property type="term" value="P:tRNA modification"/>
    <property type="evidence" value="ECO:0007669"/>
    <property type="project" value="InterPro"/>
</dbReference>
<accession>A0A699ZRU1</accession>